<dbReference type="GO" id="GO:0015074">
    <property type="term" value="P:DNA integration"/>
    <property type="evidence" value="ECO:0007669"/>
    <property type="project" value="InterPro"/>
</dbReference>
<evidence type="ECO:0000256" key="5">
    <source>
        <dbReference type="SAM" id="Phobius"/>
    </source>
</evidence>
<dbReference type="Pfam" id="PF22936">
    <property type="entry name" value="Pol_BBD"/>
    <property type="match status" value="1"/>
</dbReference>
<dbReference type="SUPFAM" id="SSF57756">
    <property type="entry name" value="Retrovirus zinc finger-like domains"/>
    <property type="match status" value="1"/>
</dbReference>
<feature type="domain" description="Integrase catalytic" evidence="7">
    <location>
        <begin position="864"/>
        <end position="995"/>
    </location>
</feature>
<dbReference type="InterPro" id="IPR051283">
    <property type="entry name" value="Sec_Metabolite_Acyltrans"/>
</dbReference>
<dbReference type="InterPro" id="IPR054722">
    <property type="entry name" value="PolX-like_BBD"/>
</dbReference>
<gene>
    <name evidence="8" type="ORF">U9M48_041221</name>
</gene>
<keyword evidence="3" id="KW-0479">Metal-binding</keyword>
<dbReference type="CDD" id="cd09272">
    <property type="entry name" value="RNase_HI_RT_Ty1"/>
    <property type="match status" value="1"/>
</dbReference>
<sequence length="1867" mass="203444">MERTTGVRVVSRRMVRPLTPPPPPPPPMANGNGYHHRPHPKEKEEVEVVHLTPWDLRMISIDYIQKGVVLPKPPAGAGGDVLVNALASSFARALRLFYPFAGRLATEERGDGTVTVFLRCTGEGAELVHAVAPEVAVADIVSSLRTPPVVWDFYPLALVLGADAAIEQREPTIPVLSVQVTELADGVFVGMTLNHSVGTTSPSPRRRRCSTFWHRILASAPSTSASGVKKLKARANGEIAGAATATATISSLQAVLAHLWRAVCRARRLAREQATFYSVVVGCRGRVPGIPPGYVGNAMVIGKAEATVGDIEEKGLGWTAWQLNRAVASFDEAAMSESLEQWVRDPDFEASASVQYPMLTKSNYPEWVVMMRINLQAQGLWRAIDPSNASYGDDRLALAVIARSVPTEMITMETAKAAWEAIKTVRMGVERVRESNAQKLRRDFNNITFKDGESVDDFSLRISNLASNLRLLGDEIQDKEVVKKMMQVIPDRLTQVAISIETLLDVGELSLEEVTGRFRAADERLDARARTAEMGSRLMLTSKEEDLIKRLRRQEGQRGGGGGGGGAGASSGGAGSSGTSAPPRSGAPPGKSGQEKPKAGKNDCWYCGKRGHWARECRKKKRDEAAAAALLTEEAAGDDEPALMMAQVERVQERVAPIYFGGQVFLNETRATAYLGDAGDCPDDGVWYLDTGASNHMTGNGEAFCELNRDVTGQVKFRDGSTVDIVGRGVITFAAREGGHRTLTDVYYIPRLRSNIISLGQLDEDGCQVVIDHGVLRVRDPKKELLVKVPRSANRLYKAVLTIARPVALLACAGDDAWRWHERYGHLGFDGLKKLTRGAMVRGLPQLDHPDQLCEACLAGKQRRGAFPQEAKYRAKERLDLVHGDLCGPVSPATHGGRRYFLLLVDDVSRYMWLMLLTRKDEAAGAIKKFQAGVEVETERKLRALRTDRGGEFTAVMFGEYCAEKGVHRQLTAPYSPQQNGVVEHRNQTVMAMARCLLKARKMPGTSPTKSVTGKTPYEAWHREKPAVQFLRTFGCIAHVKVTRPHGGKLDDRSIKMVFVGYEPGSKAYRVYDPVAGRLHVSRDVIFDEAKGWPWEETGAAHCDTFTVEYTVAGAIDGVPQATTPEGSAHAGHYTEPPHVDPEPELEEDEAPRRYRNLSDCIAEAQPRTLYPDEWLLTATKEPSTYDEAATDPAWRAAMEEEMQAIEANGTWEAVELPAGHRPIGLKWVYKLKKDAQGIVHKARLVAKGYVQRAGVDFEEVFVPVARLDSVRALAALAAHEGWKLHHLDVKSAFLNGDLKEEVYVAQPPGFVIAGQERRVLRLHKALYGLRQAPRAWNAKLDCTLVALGFKRCEEEHGVYTRGEGRSHVLLGVYVDDLILTGAEDDAITSFKDEMKSSFKMSDLGCLSYYLGIEVKQDEGRITLCQAAYAAKLLDKAGMAGCNTVHTPMETGLKLSKDSPNPPIDATLYRSIMGSLRYLVHTRPDITFAVGMASRFMASPTTEHMSVVKHLLRYIAGTIHYGLVYNRQEGGLTLCGYSDSDMAGDMDGRRSTSGVLYCLGRSPVSWQSQKQSVVALSSCEAEYIAASTAACQGIWLGRLLGSFYGKSAGVVTIYIDNQSSIQLCKNPVFHGRSKHIETRFHFIRDCVEGGQVTVRKIHTDDQLADILTKALGKVRFQVLRSNLGVVDSGELERGELRVRLTDFTYMDNLSSAGTALVTGSSPRFDVFGNDFGWGRPLAIWSGKATVLEGPERGGSMSLVVPGPGGSSWAPMNLQPVAGEFVVIVVDDEAVGGDPIALGGKAAGEDGRSGRRDNNSLPAFAGIMAASLAVNAVAAGAITPAMAVGWTVVMFAGVLLAMAGTVRGARQG</sequence>
<dbReference type="Pfam" id="PF13976">
    <property type="entry name" value="gag_pre-integrs"/>
    <property type="match status" value="1"/>
</dbReference>
<evidence type="ECO:0000256" key="1">
    <source>
        <dbReference type="ARBA" id="ARBA00022679"/>
    </source>
</evidence>
<dbReference type="PANTHER" id="PTHR31896">
    <property type="entry name" value="FAMILY REGULATORY PROTEIN, PUTATIVE (AFU_ORTHOLOGUE AFUA_3G14730)-RELATED"/>
    <property type="match status" value="1"/>
</dbReference>
<dbReference type="InterPro" id="IPR036397">
    <property type="entry name" value="RNaseH_sf"/>
</dbReference>
<dbReference type="InterPro" id="IPR025724">
    <property type="entry name" value="GAG-pre-integrase_dom"/>
</dbReference>
<dbReference type="InterPro" id="IPR001878">
    <property type="entry name" value="Znf_CCHC"/>
</dbReference>
<dbReference type="Pfam" id="PF00665">
    <property type="entry name" value="rve"/>
    <property type="match status" value="1"/>
</dbReference>
<feature type="transmembrane region" description="Helical" evidence="5">
    <location>
        <begin position="1843"/>
        <end position="1861"/>
    </location>
</feature>
<evidence type="ECO:0000256" key="2">
    <source>
        <dbReference type="ARBA" id="ARBA00022750"/>
    </source>
</evidence>
<dbReference type="PROSITE" id="PS50158">
    <property type="entry name" value="ZF_CCHC"/>
    <property type="match status" value="1"/>
</dbReference>
<dbReference type="InterPro" id="IPR036875">
    <property type="entry name" value="Znf_CCHC_sf"/>
</dbReference>
<feature type="region of interest" description="Disordered" evidence="4">
    <location>
        <begin position="554"/>
        <end position="601"/>
    </location>
</feature>
<dbReference type="SUPFAM" id="SSF56672">
    <property type="entry name" value="DNA/RNA polymerases"/>
    <property type="match status" value="1"/>
</dbReference>
<dbReference type="SUPFAM" id="SSF53098">
    <property type="entry name" value="Ribonuclease H-like"/>
    <property type="match status" value="1"/>
</dbReference>
<dbReference type="Pfam" id="PF02458">
    <property type="entry name" value="Transferase"/>
    <property type="match status" value="2"/>
</dbReference>
<dbReference type="PROSITE" id="PS50994">
    <property type="entry name" value="INTEGRASE"/>
    <property type="match status" value="1"/>
</dbReference>
<dbReference type="InterPro" id="IPR023213">
    <property type="entry name" value="CAT-like_dom_sf"/>
</dbReference>
<dbReference type="InterPro" id="IPR057670">
    <property type="entry name" value="SH3_retrovirus"/>
</dbReference>
<dbReference type="GO" id="GO:0016747">
    <property type="term" value="F:acyltransferase activity, transferring groups other than amino-acyl groups"/>
    <property type="evidence" value="ECO:0007669"/>
    <property type="project" value="UniProtKB-ARBA"/>
</dbReference>
<keyword evidence="5" id="KW-1133">Transmembrane helix</keyword>
<organism evidence="8 9">
    <name type="scientific">Paspalum notatum var. saurae</name>
    <dbReference type="NCBI Taxonomy" id="547442"/>
    <lineage>
        <taxon>Eukaryota</taxon>
        <taxon>Viridiplantae</taxon>
        <taxon>Streptophyta</taxon>
        <taxon>Embryophyta</taxon>
        <taxon>Tracheophyta</taxon>
        <taxon>Spermatophyta</taxon>
        <taxon>Magnoliopsida</taxon>
        <taxon>Liliopsida</taxon>
        <taxon>Poales</taxon>
        <taxon>Poaceae</taxon>
        <taxon>PACMAD clade</taxon>
        <taxon>Panicoideae</taxon>
        <taxon>Andropogonodae</taxon>
        <taxon>Paspaleae</taxon>
        <taxon>Paspalinae</taxon>
        <taxon>Paspalum</taxon>
    </lineage>
</organism>
<dbReference type="PANTHER" id="PTHR31896:SF9">
    <property type="entry name" value="OS08G0111500 PROTEIN"/>
    <property type="match status" value="1"/>
</dbReference>
<dbReference type="InterPro" id="IPR013103">
    <property type="entry name" value="RVT_2"/>
</dbReference>
<dbReference type="Proteomes" id="UP001341281">
    <property type="component" value="Chromosome 09"/>
</dbReference>
<dbReference type="Pfam" id="PF07727">
    <property type="entry name" value="RVT_2"/>
    <property type="match status" value="1"/>
</dbReference>
<keyword evidence="5" id="KW-0812">Transmembrane</keyword>
<evidence type="ECO:0000256" key="4">
    <source>
        <dbReference type="SAM" id="MobiDB-lite"/>
    </source>
</evidence>
<keyword evidence="2" id="KW-0378">Hydrolase</keyword>
<proteinExistence type="predicted"/>
<feature type="compositionally biased region" description="Gly residues" evidence="4">
    <location>
        <begin position="557"/>
        <end position="576"/>
    </location>
</feature>
<feature type="domain" description="CCHC-type" evidence="6">
    <location>
        <begin position="604"/>
        <end position="619"/>
    </location>
</feature>
<keyword evidence="5" id="KW-0472">Membrane</keyword>
<dbReference type="Gene3D" id="3.30.559.10">
    <property type="entry name" value="Chloramphenicol acetyltransferase-like domain"/>
    <property type="match status" value="2"/>
</dbReference>
<evidence type="ECO:0000313" key="9">
    <source>
        <dbReference type="Proteomes" id="UP001341281"/>
    </source>
</evidence>
<evidence type="ECO:0000256" key="3">
    <source>
        <dbReference type="PROSITE-ProRule" id="PRU00047"/>
    </source>
</evidence>
<protein>
    <submittedName>
        <fullName evidence="8">Uncharacterized protein</fullName>
    </submittedName>
</protein>
<evidence type="ECO:0000313" key="8">
    <source>
        <dbReference type="EMBL" id="WVZ95458.1"/>
    </source>
</evidence>
<evidence type="ECO:0000259" key="6">
    <source>
        <dbReference type="PROSITE" id="PS50158"/>
    </source>
</evidence>
<dbReference type="Pfam" id="PF00098">
    <property type="entry name" value="zf-CCHC"/>
    <property type="match status" value="1"/>
</dbReference>
<dbReference type="GO" id="GO:0003676">
    <property type="term" value="F:nucleic acid binding"/>
    <property type="evidence" value="ECO:0007669"/>
    <property type="project" value="InterPro"/>
</dbReference>
<keyword evidence="1" id="KW-0808">Transferase</keyword>
<feature type="region of interest" description="Disordered" evidence="4">
    <location>
        <begin position="1121"/>
        <end position="1149"/>
    </location>
</feature>
<dbReference type="InterPro" id="IPR012337">
    <property type="entry name" value="RNaseH-like_sf"/>
</dbReference>
<feature type="compositionally biased region" description="Low complexity" evidence="4">
    <location>
        <begin position="577"/>
        <end position="592"/>
    </location>
</feature>
<feature type="compositionally biased region" description="Pro residues" evidence="4">
    <location>
        <begin position="18"/>
        <end position="28"/>
    </location>
</feature>
<keyword evidence="2" id="KW-0645">Protease</keyword>
<dbReference type="SMART" id="SM00343">
    <property type="entry name" value="ZnF_C2HC"/>
    <property type="match status" value="1"/>
</dbReference>
<feature type="region of interest" description="Disordered" evidence="4">
    <location>
        <begin position="1"/>
        <end position="39"/>
    </location>
</feature>
<dbReference type="InterPro" id="IPR001584">
    <property type="entry name" value="Integrase_cat-core"/>
</dbReference>
<keyword evidence="2" id="KW-0064">Aspartyl protease</keyword>
<dbReference type="EMBL" id="CP144753">
    <property type="protein sequence ID" value="WVZ95458.1"/>
    <property type="molecule type" value="Genomic_DNA"/>
</dbReference>
<reference evidence="8 9" key="1">
    <citation type="submission" date="2024-02" db="EMBL/GenBank/DDBJ databases">
        <title>High-quality chromosome-scale genome assembly of Pensacola bahiagrass (Paspalum notatum Flugge var. saurae).</title>
        <authorList>
            <person name="Vega J.M."/>
            <person name="Podio M."/>
            <person name="Orjuela J."/>
            <person name="Siena L.A."/>
            <person name="Pessino S.C."/>
            <person name="Combes M.C."/>
            <person name="Mariac C."/>
            <person name="Albertini E."/>
            <person name="Pupilli F."/>
            <person name="Ortiz J.P.A."/>
            <person name="Leblanc O."/>
        </authorList>
    </citation>
    <scope>NUCLEOTIDE SEQUENCE [LARGE SCALE GENOMIC DNA]</scope>
    <source>
        <strain evidence="8">R1</strain>
        <tissue evidence="8">Leaf</tissue>
    </source>
</reference>
<dbReference type="Gene3D" id="4.10.60.10">
    <property type="entry name" value="Zinc finger, CCHC-type"/>
    <property type="match status" value="1"/>
</dbReference>
<dbReference type="Gene3D" id="3.30.420.10">
    <property type="entry name" value="Ribonuclease H-like superfamily/Ribonuclease H"/>
    <property type="match status" value="1"/>
</dbReference>
<keyword evidence="9" id="KW-1185">Reference proteome</keyword>
<dbReference type="Pfam" id="PF25597">
    <property type="entry name" value="SH3_retrovirus"/>
    <property type="match status" value="1"/>
</dbReference>
<keyword evidence="3" id="KW-0863">Zinc-finger</keyword>
<dbReference type="GO" id="GO:0008270">
    <property type="term" value="F:zinc ion binding"/>
    <property type="evidence" value="ECO:0007669"/>
    <property type="project" value="UniProtKB-KW"/>
</dbReference>
<dbReference type="GO" id="GO:0004190">
    <property type="term" value="F:aspartic-type endopeptidase activity"/>
    <property type="evidence" value="ECO:0007669"/>
    <property type="project" value="UniProtKB-KW"/>
</dbReference>
<dbReference type="InterPro" id="IPR043502">
    <property type="entry name" value="DNA/RNA_pol_sf"/>
</dbReference>
<dbReference type="Pfam" id="PF14223">
    <property type="entry name" value="Retrotran_gag_2"/>
    <property type="match status" value="1"/>
</dbReference>
<accession>A0AAQ3XDZ2</accession>
<evidence type="ECO:0000259" key="7">
    <source>
        <dbReference type="PROSITE" id="PS50994"/>
    </source>
</evidence>
<keyword evidence="3" id="KW-0862">Zinc</keyword>
<name>A0AAQ3XDZ2_PASNO</name>